<accession>A0A8S3X8V1</accession>
<evidence type="ECO:0000313" key="3">
    <source>
        <dbReference type="Proteomes" id="UP000691718"/>
    </source>
</evidence>
<feature type="region of interest" description="Disordered" evidence="1">
    <location>
        <begin position="44"/>
        <end position="82"/>
    </location>
</feature>
<sequence length="82" mass="8915">MFSRRMKMLRGHAAPQAAEQLTHVDAAVDLPVVVDSDDDGLVSHGLENIRRGNFGNAPYTSRKSTLTPHTPKQVESGCRKGS</sequence>
<keyword evidence="3" id="KW-1185">Reference proteome</keyword>
<name>A0A8S3X8V1_PARAO</name>
<comment type="caution">
    <text evidence="2">The sequence shown here is derived from an EMBL/GenBank/DDBJ whole genome shotgun (WGS) entry which is preliminary data.</text>
</comment>
<dbReference type="EMBL" id="CAJQZP010001030">
    <property type="protein sequence ID" value="CAG5010044.1"/>
    <property type="molecule type" value="Genomic_DNA"/>
</dbReference>
<proteinExistence type="predicted"/>
<feature type="compositionally biased region" description="Polar residues" evidence="1">
    <location>
        <begin position="58"/>
        <end position="70"/>
    </location>
</feature>
<protein>
    <submittedName>
        <fullName evidence="2">(apollo) hypothetical protein</fullName>
    </submittedName>
</protein>
<organism evidence="2 3">
    <name type="scientific">Parnassius apollo</name>
    <name type="common">Apollo butterfly</name>
    <name type="synonym">Papilio apollo</name>
    <dbReference type="NCBI Taxonomy" id="110799"/>
    <lineage>
        <taxon>Eukaryota</taxon>
        <taxon>Metazoa</taxon>
        <taxon>Ecdysozoa</taxon>
        <taxon>Arthropoda</taxon>
        <taxon>Hexapoda</taxon>
        <taxon>Insecta</taxon>
        <taxon>Pterygota</taxon>
        <taxon>Neoptera</taxon>
        <taxon>Endopterygota</taxon>
        <taxon>Lepidoptera</taxon>
        <taxon>Glossata</taxon>
        <taxon>Ditrysia</taxon>
        <taxon>Papilionoidea</taxon>
        <taxon>Papilionidae</taxon>
        <taxon>Parnassiinae</taxon>
        <taxon>Parnassini</taxon>
        <taxon>Parnassius</taxon>
        <taxon>Parnassius</taxon>
    </lineage>
</organism>
<evidence type="ECO:0000313" key="2">
    <source>
        <dbReference type="EMBL" id="CAG5010044.1"/>
    </source>
</evidence>
<reference evidence="2" key="1">
    <citation type="submission" date="2021-04" db="EMBL/GenBank/DDBJ databases">
        <authorList>
            <person name="Tunstrom K."/>
        </authorList>
    </citation>
    <scope>NUCLEOTIDE SEQUENCE</scope>
</reference>
<evidence type="ECO:0000256" key="1">
    <source>
        <dbReference type="SAM" id="MobiDB-lite"/>
    </source>
</evidence>
<dbReference type="Proteomes" id="UP000691718">
    <property type="component" value="Unassembled WGS sequence"/>
</dbReference>
<gene>
    <name evidence="2" type="ORF">PAPOLLO_LOCUS15348</name>
</gene>
<dbReference type="AlphaFoldDB" id="A0A8S3X8V1"/>